<keyword evidence="3" id="KW-1185">Reference proteome</keyword>
<name>A0A5B7F5Q4_PORTR</name>
<proteinExistence type="predicted"/>
<accession>A0A5B7F5Q4</accession>
<evidence type="ECO:0000256" key="1">
    <source>
        <dbReference type="SAM" id="MobiDB-lite"/>
    </source>
</evidence>
<dbReference type="Proteomes" id="UP000324222">
    <property type="component" value="Unassembled WGS sequence"/>
</dbReference>
<dbReference type="EMBL" id="VSRR010004689">
    <property type="protein sequence ID" value="MPC40433.1"/>
    <property type="molecule type" value="Genomic_DNA"/>
</dbReference>
<dbReference type="AlphaFoldDB" id="A0A5B7F5Q4"/>
<sequence>MPGSLFQSSKAHRSNTKQTQCSQCSPVPQTRVLTRLKKHKHAPLLDATMYRGSGGVLYSRTFLCSYLEAWYFRVKPSSPSVVVGVRACAGAGAKGRGRSVAMLSLVSKTKRTSKYSTFLLLPYFLSFPHSPSSLSVATTTTTTTISHTPPRHPVHSQLLLTQLSTSLDTPGAEFLAQLGIY</sequence>
<evidence type="ECO:0000313" key="2">
    <source>
        <dbReference type="EMBL" id="MPC40433.1"/>
    </source>
</evidence>
<feature type="region of interest" description="Disordered" evidence="1">
    <location>
        <begin position="1"/>
        <end position="23"/>
    </location>
</feature>
<gene>
    <name evidence="2" type="ORF">E2C01_033991</name>
</gene>
<comment type="caution">
    <text evidence="2">The sequence shown here is derived from an EMBL/GenBank/DDBJ whole genome shotgun (WGS) entry which is preliminary data.</text>
</comment>
<organism evidence="2 3">
    <name type="scientific">Portunus trituberculatus</name>
    <name type="common">Swimming crab</name>
    <name type="synonym">Neptunus trituberculatus</name>
    <dbReference type="NCBI Taxonomy" id="210409"/>
    <lineage>
        <taxon>Eukaryota</taxon>
        <taxon>Metazoa</taxon>
        <taxon>Ecdysozoa</taxon>
        <taxon>Arthropoda</taxon>
        <taxon>Crustacea</taxon>
        <taxon>Multicrustacea</taxon>
        <taxon>Malacostraca</taxon>
        <taxon>Eumalacostraca</taxon>
        <taxon>Eucarida</taxon>
        <taxon>Decapoda</taxon>
        <taxon>Pleocyemata</taxon>
        <taxon>Brachyura</taxon>
        <taxon>Eubrachyura</taxon>
        <taxon>Portunoidea</taxon>
        <taxon>Portunidae</taxon>
        <taxon>Portuninae</taxon>
        <taxon>Portunus</taxon>
    </lineage>
</organism>
<protein>
    <submittedName>
        <fullName evidence="2">Uncharacterized protein</fullName>
    </submittedName>
</protein>
<reference evidence="2 3" key="1">
    <citation type="submission" date="2019-05" db="EMBL/GenBank/DDBJ databases">
        <title>Another draft genome of Portunus trituberculatus and its Hox gene families provides insights of decapod evolution.</title>
        <authorList>
            <person name="Jeong J.-H."/>
            <person name="Song I."/>
            <person name="Kim S."/>
            <person name="Choi T."/>
            <person name="Kim D."/>
            <person name="Ryu S."/>
            <person name="Kim W."/>
        </authorList>
    </citation>
    <scope>NUCLEOTIDE SEQUENCE [LARGE SCALE GENOMIC DNA]</scope>
    <source>
        <tissue evidence="2">Muscle</tissue>
    </source>
</reference>
<evidence type="ECO:0000313" key="3">
    <source>
        <dbReference type="Proteomes" id="UP000324222"/>
    </source>
</evidence>